<organism evidence="4 5">
    <name type="scientific">Ascobolus immersus RN42</name>
    <dbReference type="NCBI Taxonomy" id="1160509"/>
    <lineage>
        <taxon>Eukaryota</taxon>
        <taxon>Fungi</taxon>
        <taxon>Dikarya</taxon>
        <taxon>Ascomycota</taxon>
        <taxon>Pezizomycotina</taxon>
        <taxon>Pezizomycetes</taxon>
        <taxon>Pezizales</taxon>
        <taxon>Ascobolaceae</taxon>
        <taxon>Ascobolus</taxon>
    </lineage>
</organism>
<reference evidence="4 5" key="1">
    <citation type="journal article" date="2018" name="Nat. Ecol. Evol.">
        <title>Pezizomycetes genomes reveal the molecular basis of ectomycorrhizal truffle lifestyle.</title>
        <authorList>
            <person name="Murat C."/>
            <person name="Payen T."/>
            <person name="Noel B."/>
            <person name="Kuo A."/>
            <person name="Morin E."/>
            <person name="Chen J."/>
            <person name="Kohler A."/>
            <person name="Krizsan K."/>
            <person name="Balestrini R."/>
            <person name="Da Silva C."/>
            <person name="Montanini B."/>
            <person name="Hainaut M."/>
            <person name="Levati E."/>
            <person name="Barry K.W."/>
            <person name="Belfiori B."/>
            <person name="Cichocki N."/>
            <person name="Clum A."/>
            <person name="Dockter R.B."/>
            <person name="Fauchery L."/>
            <person name="Guy J."/>
            <person name="Iotti M."/>
            <person name="Le Tacon F."/>
            <person name="Lindquist E.A."/>
            <person name="Lipzen A."/>
            <person name="Malagnac F."/>
            <person name="Mello A."/>
            <person name="Molinier V."/>
            <person name="Miyauchi S."/>
            <person name="Poulain J."/>
            <person name="Riccioni C."/>
            <person name="Rubini A."/>
            <person name="Sitrit Y."/>
            <person name="Splivallo R."/>
            <person name="Traeger S."/>
            <person name="Wang M."/>
            <person name="Zifcakova L."/>
            <person name="Wipf D."/>
            <person name="Zambonelli A."/>
            <person name="Paolocci F."/>
            <person name="Nowrousian M."/>
            <person name="Ottonello S."/>
            <person name="Baldrian P."/>
            <person name="Spatafora J.W."/>
            <person name="Henrissat B."/>
            <person name="Nagy L.G."/>
            <person name="Aury J.M."/>
            <person name="Wincker P."/>
            <person name="Grigoriev I.V."/>
            <person name="Bonfante P."/>
            <person name="Martin F.M."/>
        </authorList>
    </citation>
    <scope>NUCLEOTIDE SEQUENCE [LARGE SCALE GENOMIC DNA]</scope>
    <source>
        <strain evidence="4 5">RN42</strain>
    </source>
</reference>
<evidence type="ECO:0000256" key="2">
    <source>
        <dbReference type="ARBA" id="ARBA00018987"/>
    </source>
</evidence>
<dbReference type="GO" id="GO:0000724">
    <property type="term" value="P:double-strand break repair via homologous recombination"/>
    <property type="evidence" value="ECO:0007669"/>
    <property type="project" value="TreeGrafter"/>
</dbReference>
<dbReference type="EMBL" id="ML119659">
    <property type="protein sequence ID" value="RPA84330.1"/>
    <property type="molecule type" value="Genomic_DNA"/>
</dbReference>
<evidence type="ECO:0000313" key="5">
    <source>
        <dbReference type="Proteomes" id="UP000275078"/>
    </source>
</evidence>
<sequence>MATLTPAEAAASITTTHSLFPKPDWLTLTLTTIPPSPKPAQLKTLLFRLLSQPISTTLQPASNTCFPATIHDPTSIGKSQILAGPIACQVIAIEDIGSSKFDQLERLEMKARGEAKRGNQVIQITAEGDDVVALKPWEQAARAGPHKLLLEDAVGRRVWAFENGPVDGVGLEMNLGCKMVLQTVLVLRGVVMIDSGCARVLGGKVEELNKAWEGDGKRAWLQRMIDEEKAARDRVERGGR</sequence>
<dbReference type="Proteomes" id="UP000275078">
    <property type="component" value="Unassembled WGS sequence"/>
</dbReference>
<dbReference type="Gene3D" id="2.40.50.770">
    <property type="entry name" value="RecQ-mediated genome instability protein Rmi1, C-terminal domain"/>
    <property type="match status" value="1"/>
</dbReference>
<dbReference type="PANTHER" id="PTHR14790">
    <property type="entry name" value="RECQ-MEDIATED GENOME INSTABILITY PROTEIN 1 RMI1"/>
    <property type="match status" value="1"/>
</dbReference>
<keyword evidence="5" id="KW-1185">Reference proteome</keyword>
<name>A0A3N4IJK3_ASCIM</name>
<feature type="domain" description="RecQ mediated genome instability protein 1 OB-fold" evidence="3">
    <location>
        <begin position="67"/>
        <end position="213"/>
    </location>
</feature>
<dbReference type="OrthoDB" id="341511at2759"/>
<comment type="similarity">
    <text evidence="1">Belongs to the RMI1 family.</text>
</comment>
<dbReference type="GO" id="GO:0016604">
    <property type="term" value="C:nuclear body"/>
    <property type="evidence" value="ECO:0007669"/>
    <property type="project" value="TreeGrafter"/>
</dbReference>
<accession>A0A3N4IJK3</accession>
<dbReference type="SMART" id="SM01161">
    <property type="entry name" value="DUF1767"/>
    <property type="match status" value="1"/>
</dbReference>
<dbReference type="PANTHER" id="PTHR14790:SF15">
    <property type="entry name" value="RECQ-MEDIATED GENOME INSTABILITY PROTEIN 1"/>
    <property type="match status" value="1"/>
</dbReference>
<proteinExistence type="inferred from homology"/>
<protein>
    <recommendedName>
        <fullName evidence="2">RecQ-mediated genome instability protein 1</fullName>
    </recommendedName>
</protein>
<dbReference type="InterPro" id="IPR013894">
    <property type="entry name" value="RMI1_OB"/>
</dbReference>
<evidence type="ECO:0000259" key="3">
    <source>
        <dbReference type="Pfam" id="PF08585"/>
    </source>
</evidence>
<evidence type="ECO:0000256" key="1">
    <source>
        <dbReference type="ARBA" id="ARBA00006395"/>
    </source>
</evidence>
<gene>
    <name evidence="4" type="ORF">BJ508DRAFT_206240</name>
</gene>
<evidence type="ECO:0000313" key="4">
    <source>
        <dbReference type="EMBL" id="RPA84330.1"/>
    </source>
</evidence>
<dbReference type="STRING" id="1160509.A0A3N4IJK3"/>
<dbReference type="GO" id="GO:0031422">
    <property type="term" value="C:RecQ family helicase-topoisomerase III complex"/>
    <property type="evidence" value="ECO:0007669"/>
    <property type="project" value="TreeGrafter"/>
</dbReference>
<dbReference type="Pfam" id="PF08585">
    <property type="entry name" value="RMI1_N_C"/>
    <property type="match status" value="1"/>
</dbReference>
<dbReference type="InterPro" id="IPR042470">
    <property type="entry name" value="RMI1_N_C_sf"/>
</dbReference>
<dbReference type="GO" id="GO:0000712">
    <property type="term" value="P:resolution of meiotic recombination intermediates"/>
    <property type="evidence" value="ECO:0007669"/>
    <property type="project" value="TreeGrafter"/>
</dbReference>
<dbReference type="AlphaFoldDB" id="A0A3N4IJK3"/>